<protein>
    <submittedName>
        <fullName evidence="2">Uncharacterized protein</fullName>
    </submittedName>
</protein>
<dbReference type="Proteomes" id="UP000271974">
    <property type="component" value="Unassembled WGS sequence"/>
</dbReference>
<evidence type="ECO:0000313" key="3">
    <source>
        <dbReference type="Proteomes" id="UP000271974"/>
    </source>
</evidence>
<dbReference type="OrthoDB" id="10537132at2759"/>
<dbReference type="EMBL" id="RQTK01000794">
    <property type="protein sequence ID" value="RUS74839.1"/>
    <property type="molecule type" value="Genomic_DNA"/>
</dbReference>
<gene>
    <name evidence="2" type="ORF">EGW08_017396</name>
</gene>
<keyword evidence="3" id="KW-1185">Reference proteome</keyword>
<name>A0A433SZX8_ELYCH</name>
<reference evidence="2 3" key="1">
    <citation type="submission" date="2019-01" db="EMBL/GenBank/DDBJ databases">
        <title>A draft genome assembly of the solar-powered sea slug Elysia chlorotica.</title>
        <authorList>
            <person name="Cai H."/>
            <person name="Li Q."/>
            <person name="Fang X."/>
            <person name="Li J."/>
            <person name="Curtis N.E."/>
            <person name="Altenburger A."/>
            <person name="Shibata T."/>
            <person name="Feng M."/>
            <person name="Maeda T."/>
            <person name="Schwartz J.A."/>
            <person name="Shigenobu S."/>
            <person name="Lundholm N."/>
            <person name="Nishiyama T."/>
            <person name="Yang H."/>
            <person name="Hasebe M."/>
            <person name="Li S."/>
            <person name="Pierce S.K."/>
            <person name="Wang J."/>
        </authorList>
    </citation>
    <scope>NUCLEOTIDE SEQUENCE [LARGE SCALE GENOMIC DNA]</scope>
    <source>
        <strain evidence="2">EC2010</strain>
        <tissue evidence="2">Whole organism of an adult</tissue>
    </source>
</reference>
<dbReference type="AlphaFoldDB" id="A0A433SZX8"/>
<feature type="non-terminal residue" evidence="2">
    <location>
        <position position="1"/>
    </location>
</feature>
<keyword evidence="1" id="KW-0732">Signal</keyword>
<organism evidence="2 3">
    <name type="scientific">Elysia chlorotica</name>
    <name type="common">Eastern emerald elysia</name>
    <name type="synonym">Sea slug</name>
    <dbReference type="NCBI Taxonomy" id="188477"/>
    <lineage>
        <taxon>Eukaryota</taxon>
        <taxon>Metazoa</taxon>
        <taxon>Spiralia</taxon>
        <taxon>Lophotrochozoa</taxon>
        <taxon>Mollusca</taxon>
        <taxon>Gastropoda</taxon>
        <taxon>Heterobranchia</taxon>
        <taxon>Euthyneura</taxon>
        <taxon>Panpulmonata</taxon>
        <taxon>Sacoglossa</taxon>
        <taxon>Placobranchoidea</taxon>
        <taxon>Plakobranchidae</taxon>
        <taxon>Elysia</taxon>
    </lineage>
</organism>
<evidence type="ECO:0000313" key="2">
    <source>
        <dbReference type="EMBL" id="RUS74839.1"/>
    </source>
</evidence>
<accession>A0A433SZX8</accession>
<feature type="signal peptide" evidence="1">
    <location>
        <begin position="1"/>
        <end position="19"/>
    </location>
</feature>
<evidence type="ECO:0000256" key="1">
    <source>
        <dbReference type="SAM" id="SignalP"/>
    </source>
</evidence>
<sequence>IKLLYLIIELGLVLKHCLGPLNVQQDVGQSANGILVATHHHIGKPHKVKLGTAVDSQVKANLFVKVNIFQGLESLVVISQERVQSEKSNQTEIAKHLVERVLSKLSSYTVWIT</sequence>
<proteinExistence type="predicted"/>
<feature type="chain" id="PRO_5019342410" evidence="1">
    <location>
        <begin position="20"/>
        <end position="113"/>
    </location>
</feature>
<comment type="caution">
    <text evidence="2">The sequence shown here is derived from an EMBL/GenBank/DDBJ whole genome shotgun (WGS) entry which is preliminary data.</text>
</comment>